<dbReference type="InterPro" id="IPR016055">
    <property type="entry name" value="A-D-PHexomutase_a/b/a-I/II/III"/>
</dbReference>
<dbReference type="GO" id="GO:0008973">
    <property type="term" value="F:phosphopentomutase activity"/>
    <property type="evidence" value="ECO:0007669"/>
    <property type="project" value="TreeGrafter"/>
</dbReference>
<feature type="domain" description="Alpha-D-phosphohexomutase alpha/beta/alpha" evidence="10">
    <location>
        <begin position="168"/>
        <end position="278"/>
    </location>
</feature>
<comment type="caution">
    <text evidence="12">The sequence shown here is derived from an EMBL/GenBank/DDBJ whole genome shotgun (WGS) entry which is preliminary data.</text>
</comment>
<evidence type="ECO:0000256" key="7">
    <source>
        <dbReference type="RuleBase" id="RU004326"/>
    </source>
</evidence>
<sequence length="489" mass="51459">MASAPLPLEASPIAFGTDGWRGILGVDITLDRLLPVAAAAARELAHYAPEGLKSREVVIGYDRRFLAPELAEAICSAVRGCGLEPLLSATATPTPASSWAVVQRQALGALVITASHNPPEWLGLKIKGPFGGSVEGDFTRRVETRLEAGGITVPIPGDPQRFDALGTYVAGLQTKVNTAALAAGLERLGLTVIVDPMHGSAAGVLPALLGDGARSSGVIREIRANRDPLFGGNPPEPLAPYLQELITAVTASTAAGRPAMGIVFDGDGDRIAAVDERGRFCSTQLLMPLFIDHLARARQLPGCVIKTVSGSDLMQLVAEGLERRVLEKPVGFKYIAAEMLSGEVLVGGEESGGVGFGMHLPERDAPFAALLLIEALVEGGLPLGERIDALQQRCGGAAAYDRLDLRLPDMAARERLEAKLAAAPPSEVAGSPVLEVITTDGVKLRLGPSHWLMLRFSGTEPLLRLYCEAPSEARVAEVLGWARELAESV</sequence>
<dbReference type="PANTHER" id="PTHR45745:SF1">
    <property type="entry name" value="PHOSPHOGLUCOMUTASE 2B-RELATED"/>
    <property type="match status" value="1"/>
</dbReference>
<dbReference type="SUPFAM" id="SSF53738">
    <property type="entry name" value="Phosphoglucomutase, first 3 domains"/>
    <property type="match status" value="3"/>
</dbReference>
<dbReference type="GO" id="GO:0006166">
    <property type="term" value="P:purine ribonucleoside salvage"/>
    <property type="evidence" value="ECO:0007669"/>
    <property type="project" value="TreeGrafter"/>
</dbReference>
<dbReference type="InterPro" id="IPR005844">
    <property type="entry name" value="A-D-PHexomutase_a/b/a-I"/>
</dbReference>
<evidence type="ECO:0000256" key="5">
    <source>
        <dbReference type="ARBA" id="ARBA00022842"/>
    </source>
</evidence>
<reference evidence="12 13" key="1">
    <citation type="journal article" date="2018" name="Environ. Microbiol.">
        <title>Ecological and genomic features of two widespread freshwater picocyanobacteria.</title>
        <authorList>
            <person name="Cabello-Yeves P.J."/>
            <person name="Picazo A."/>
            <person name="Camacho A."/>
            <person name="Callieri C."/>
            <person name="Rosselli R."/>
            <person name="Roda-Garcia J.J."/>
            <person name="Coutinho F.H."/>
            <person name="Rodriguez-Valera F."/>
        </authorList>
    </citation>
    <scope>NUCLEOTIDE SEQUENCE [LARGE SCALE GENOMIC DNA]</scope>
    <source>
        <strain evidence="12 13">Tous</strain>
    </source>
</reference>
<evidence type="ECO:0000256" key="3">
    <source>
        <dbReference type="ARBA" id="ARBA00022553"/>
    </source>
</evidence>
<dbReference type="Pfam" id="PF02878">
    <property type="entry name" value="PGM_PMM_I"/>
    <property type="match status" value="1"/>
</dbReference>
<dbReference type="InterPro" id="IPR005846">
    <property type="entry name" value="A-D-PHexomutase_a/b/a-III"/>
</dbReference>
<dbReference type="InterPro" id="IPR036900">
    <property type="entry name" value="A-D-PHexomutase_C_sf"/>
</dbReference>
<dbReference type="OrthoDB" id="9806956at2"/>
<evidence type="ECO:0000256" key="4">
    <source>
        <dbReference type="ARBA" id="ARBA00022723"/>
    </source>
</evidence>
<dbReference type="InterPro" id="IPR005845">
    <property type="entry name" value="A-D-PHexomutase_a/b/a-II"/>
</dbReference>
<proteinExistence type="inferred from homology"/>
<keyword evidence="5 7" id="KW-0460">Magnesium</keyword>
<protein>
    <submittedName>
        <fullName evidence="12">Phosphoglucosamine mutase</fullName>
    </submittedName>
</protein>
<dbReference type="PROSITE" id="PS00710">
    <property type="entry name" value="PGM_PMM"/>
    <property type="match status" value="1"/>
</dbReference>
<dbReference type="Gene3D" id="3.30.310.50">
    <property type="entry name" value="Alpha-D-phosphohexomutase, C-terminal domain"/>
    <property type="match status" value="1"/>
</dbReference>
<dbReference type="EMBL" id="PXXO01000008">
    <property type="protein sequence ID" value="PSJ04993.1"/>
    <property type="molecule type" value="Genomic_DNA"/>
</dbReference>
<dbReference type="PANTHER" id="PTHR45745">
    <property type="entry name" value="PHOSPHOMANNOMUTASE 45A"/>
    <property type="match status" value="1"/>
</dbReference>
<organism evidence="12 13">
    <name type="scientific">Cyanobium usitatum str. Tous</name>
    <dbReference type="NCBI Taxonomy" id="2116684"/>
    <lineage>
        <taxon>Bacteria</taxon>
        <taxon>Bacillati</taxon>
        <taxon>Cyanobacteriota</taxon>
        <taxon>Cyanophyceae</taxon>
        <taxon>Synechococcales</taxon>
        <taxon>Prochlorococcaceae</taxon>
        <taxon>Cyanobium</taxon>
    </lineage>
</organism>
<accession>A0A2P7MUU3</accession>
<evidence type="ECO:0000256" key="2">
    <source>
        <dbReference type="ARBA" id="ARBA00010231"/>
    </source>
</evidence>
<dbReference type="InterPro" id="IPR005841">
    <property type="entry name" value="Alpha-D-phosphohexomutase_SF"/>
</dbReference>
<keyword evidence="6" id="KW-0413">Isomerase</keyword>
<comment type="cofactor">
    <cofactor evidence="1">
        <name>Mg(2+)</name>
        <dbReference type="ChEBI" id="CHEBI:18420"/>
    </cofactor>
</comment>
<dbReference type="Pfam" id="PF00408">
    <property type="entry name" value="PGM_PMM_IV"/>
    <property type="match status" value="1"/>
</dbReference>
<keyword evidence="4 7" id="KW-0479">Metal-binding</keyword>
<evidence type="ECO:0000313" key="13">
    <source>
        <dbReference type="Proteomes" id="UP000243002"/>
    </source>
</evidence>
<dbReference type="PRINTS" id="PR00509">
    <property type="entry name" value="PGMPMM"/>
</dbReference>
<feature type="domain" description="Alpha-D-phosphohexomutase alpha/beta/alpha" evidence="11">
    <location>
        <begin position="286"/>
        <end position="392"/>
    </location>
</feature>
<dbReference type="Pfam" id="PF02880">
    <property type="entry name" value="PGM_PMM_III"/>
    <property type="match status" value="1"/>
</dbReference>
<dbReference type="InterPro" id="IPR005843">
    <property type="entry name" value="A-D-PHexomutase_C"/>
</dbReference>
<dbReference type="Pfam" id="PF02879">
    <property type="entry name" value="PGM_PMM_II"/>
    <property type="match status" value="1"/>
</dbReference>
<dbReference type="RefSeq" id="WP_106632257.1">
    <property type="nucleotide sequence ID" value="NZ_PXXO01000008.1"/>
</dbReference>
<dbReference type="AlphaFoldDB" id="A0A2P7MUU3"/>
<dbReference type="Gene3D" id="3.40.120.10">
    <property type="entry name" value="Alpha-D-Glucose-1,6-Bisphosphate, subunit A, domain 3"/>
    <property type="match status" value="3"/>
</dbReference>
<name>A0A2P7MUU3_9CYAN</name>
<dbReference type="SUPFAM" id="SSF55957">
    <property type="entry name" value="Phosphoglucomutase, C-terminal domain"/>
    <property type="match status" value="1"/>
</dbReference>
<dbReference type="GO" id="GO:0005975">
    <property type="term" value="P:carbohydrate metabolic process"/>
    <property type="evidence" value="ECO:0007669"/>
    <property type="project" value="InterPro"/>
</dbReference>
<comment type="similarity">
    <text evidence="2 7">Belongs to the phosphohexose mutase family.</text>
</comment>
<dbReference type="Proteomes" id="UP000243002">
    <property type="component" value="Unassembled WGS sequence"/>
</dbReference>
<keyword evidence="3" id="KW-0597">Phosphoprotein</keyword>
<gene>
    <name evidence="12" type="ORF">C7K55_08225</name>
</gene>
<dbReference type="InterPro" id="IPR016066">
    <property type="entry name" value="A-D-PHexomutase_CS"/>
</dbReference>
<feature type="domain" description="Alpha-D-phosphohexomutase C-terminal" evidence="8">
    <location>
        <begin position="419"/>
        <end position="478"/>
    </location>
</feature>
<evidence type="ECO:0000256" key="6">
    <source>
        <dbReference type="ARBA" id="ARBA00023235"/>
    </source>
</evidence>
<evidence type="ECO:0000259" key="10">
    <source>
        <dbReference type="Pfam" id="PF02879"/>
    </source>
</evidence>
<evidence type="ECO:0000256" key="1">
    <source>
        <dbReference type="ARBA" id="ARBA00001946"/>
    </source>
</evidence>
<dbReference type="GO" id="GO:0000287">
    <property type="term" value="F:magnesium ion binding"/>
    <property type="evidence" value="ECO:0007669"/>
    <property type="project" value="InterPro"/>
</dbReference>
<evidence type="ECO:0000259" key="8">
    <source>
        <dbReference type="Pfam" id="PF00408"/>
    </source>
</evidence>
<evidence type="ECO:0000259" key="11">
    <source>
        <dbReference type="Pfam" id="PF02880"/>
    </source>
</evidence>
<evidence type="ECO:0000259" key="9">
    <source>
        <dbReference type="Pfam" id="PF02878"/>
    </source>
</evidence>
<evidence type="ECO:0000313" key="12">
    <source>
        <dbReference type="EMBL" id="PSJ04993.1"/>
    </source>
</evidence>
<feature type="domain" description="Alpha-D-phosphohexomutase alpha/beta/alpha" evidence="9">
    <location>
        <begin position="14"/>
        <end position="148"/>
    </location>
</feature>
<keyword evidence="13" id="KW-1185">Reference proteome</keyword>